<dbReference type="CDD" id="cd04011">
    <property type="entry name" value="C2B_Ferlin"/>
    <property type="match status" value="1"/>
</dbReference>
<protein>
    <recommendedName>
        <fullName evidence="7">C2 domain-containing protein</fullName>
    </recommendedName>
</protein>
<evidence type="ECO:0000313" key="9">
    <source>
        <dbReference type="Proteomes" id="UP000198323"/>
    </source>
</evidence>
<evidence type="ECO:0000313" key="8">
    <source>
        <dbReference type="EMBL" id="OXB62224.1"/>
    </source>
</evidence>
<evidence type="ECO:0000256" key="6">
    <source>
        <dbReference type="SAM" id="MobiDB-lite"/>
    </source>
</evidence>
<evidence type="ECO:0000256" key="3">
    <source>
        <dbReference type="ARBA" id="ARBA00022737"/>
    </source>
</evidence>
<dbReference type="PROSITE" id="PS50004">
    <property type="entry name" value="C2"/>
    <property type="match status" value="1"/>
</dbReference>
<dbReference type="SMART" id="SM00239">
    <property type="entry name" value="C2"/>
    <property type="match status" value="1"/>
</dbReference>
<reference evidence="8 9" key="1">
    <citation type="submission" date="2016-07" db="EMBL/GenBank/DDBJ databases">
        <title>Disparate Historic Effective Population Sizes Predicted by Modern Levels of Genome Diversity for the Scaled Quail (Callipepla squamata) and the Northern Bobwhite (Colinus virginianus): Inferences from First and Second Generation Draft Genome Assemblies for Sympatric New World Quail.</title>
        <authorList>
            <person name="Oldeschulte D.L."/>
            <person name="Halley Y.A."/>
            <person name="Bhattarai E.K."/>
            <person name="Brashear W.A."/>
            <person name="Hill J."/>
            <person name="Metz R.P."/>
            <person name="Johnson C.D."/>
            <person name="Rollins D."/>
            <person name="Peterson M.J."/>
            <person name="Bickhart D.M."/>
            <person name="Decker J.E."/>
            <person name="Seabury C.M."/>
        </authorList>
    </citation>
    <scope>NUCLEOTIDE SEQUENCE [LARGE SCALE GENOMIC DNA]</scope>
    <source>
        <strain evidence="8 9">Texas</strain>
        <tissue evidence="8">Leg muscle</tissue>
    </source>
</reference>
<dbReference type="STRING" id="9009.A0A226N3T4"/>
<dbReference type="OrthoDB" id="10059618at2759"/>
<keyword evidence="5" id="KW-0472">Membrane</keyword>
<dbReference type="GO" id="GO:0007009">
    <property type="term" value="P:plasma membrane organization"/>
    <property type="evidence" value="ECO:0007669"/>
    <property type="project" value="TreeGrafter"/>
</dbReference>
<dbReference type="PANTHER" id="PTHR12546">
    <property type="entry name" value="FER-1-LIKE"/>
    <property type="match status" value="1"/>
</dbReference>
<evidence type="ECO:0000256" key="4">
    <source>
        <dbReference type="ARBA" id="ARBA00022989"/>
    </source>
</evidence>
<evidence type="ECO:0000256" key="2">
    <source>
        <dbReference type="ARBA" id="ARBA00022692"/>
    </source>
</evidence>
<dbReference type="InterPro" id="IPR012968">
    <property type="entry name" value="FerIin_dom"/>
</dbReference>
<dbReference type="Pfam" id="PF08151">
    <property type="entry name" value="FerI"/>
    <property type="match status" value="1"/>
</dbReference>
<keyword evidence="2" id="KW-0812">Transmembrane</keyword>
<gene>
    <name evidence="8" type="ORF">ASZ78_013248</name>
</gene>
<dbReference type="EMBL" id="MCFN01000228">
    <property type="protein sequence ID" value="OXB62224.1"/>
    <property type="molecule type" value="Genomic_DNA"/>
</dbReference>
<name>A0A226N3T4_CALSU</name>
<dbReference type="SMART" id="SM01202">
    <property type="entry name" value="FerI"/>
    <property type="match status" value="1"/>
</dbReference>
<dbReference type="Gene3D" id="2.60.40.150">
    <property type="entry name" value="C2 domain"/>
    <property type="match status" value="1"/>
</dbReference>
<evidence type="ECO:0000259" key="7">
    <source>
        <dbReference type="PROSITE" id="PS50004"/>
    </source>
</evidence>
<dbReference type="Pfam" id="PF00168">
    <property type="entry name" value="C2"/>
    <property type="match status" value="1"/>
</dbReference>
<dbReference type="PANTHER" id="PTHR12546:SF37">
    <property type="entry name" value="FER-1-LIKE 6 (C. ELEGANS)"/>
    <property type="match status" value="1"/>
</dbReference>
<dbReference type="InterPro" id="IPR000008">
    <property type="entry name" value="C2_dom"/>
</dbReference>
<feature type="region of interest" description="Disordered" evidence="6">
    <location>
        <begin position="1"/>
        <end position="36"/>
    </location>
</feature>
<dbReference type="InterPro" id="IPR037721">
    <property type="entry name" value="Ferlin"/>
</dbReference>
<feature type="non-terminal residue" evidence="8">
    <location>
        <position position="1"/>
    </location>
</feature>
<dbReference type="Proteomes" id="UP000198323">
    <property type="component" value="Unassembled WGS sequence"/>
</dbReference>
<comment type="subcellular location">
    <subcellularLocation>
        <location evidence="1">Membrane</location>
        <topology evidence="1">Single-pass membrane protein</topology>
    </subcellularLocation>
</comment>
<keyword evidence="4" id="KW-1133">Transmembrane helix</keyword>
<sequence>KGLFGGMKMKKKKKGEKGLTIANKDALGDHDENENLHHDTLGRQEEGEEDLMNSNALSSAFGSVSPERKRFSLEKYVRCLCPPQIAITITEARQLVGENIDPIVIIEIGDEKKQTTVKEGTNAPFYNEYFVFEFIGPQVFLFDKIINISVMHHKLIGSVLIGSFKVDLGTVYAQPGHQFCDKWAVLTDPADIRTGTKGYLKCDISVTGKGDTIQATQKTVDTEEQIEKYFNSFLHLNPSLLST</sequence>
<organism evidence="8 9">
    <name type="scientific">Callipepla squamata</name>
    <name type="common">Scaled quail</name>
    <dbReference type="NCBI Taxonomy" id="9009"/>
    <lineage>
        <taxon>Eukaryota</taxon>
        <taxon>Metazoa</taxon>
        <taxon>Chordata</taxon>
        <taxon>Craniata</taxon>
        <taxon>Vertebrata</taxon>
        <taxon>Euteleostomi</taxon>
        <taxon>Archelosauria</taxon>
        <taxon>Archosauria</taxon>
        <taxon>Dinosauria</taxon>
        <taxon>Saurischia</taxon>
        <taxon>Theropoda</taxon>
        <taxon>Coelurosauria</taxon>
        <taxon>Aves</taxon>
        <taxon>Neognathae</taxon>
        <taxon>Galloanserae</taxon>
        <taxon>Galliformes</taxon>
        <taxon>Odontophoridae</taxon>
        <taxon>Callipepla</taxon>
    </lineage>
</organism>
<dbReference type="AlphaFoldDB" id="A0A226N3T4"/>
<dbReference type="InterPro" id="IPR037720">
    <property type="entry name" value="C2B_Ferlin"/>
</dbReference>
<dbReference type="InterPro" id="IPR035892">
    <property type="entry name" value="C2_domain_sf"/>
</dbReference>
<proteinExistence type="predicted"/>
<feature type="compositionally biased region" description="Basic and acidic residues" evidence="6">
    <location>
        <begin position="26"/>
        <end position="36"/>
    </location>
</feature>
<accession>A0A226N3T4</accession>
<comment type="caution">
    <text evidence="8">The sequence shown here is derived from an EMBL/GenBank/DDBJ whole genome shotgun (WGS) entry which is preliminary data.</text>
</comment>
<keyword evidence="9" id="KW-1185">Reference proteome</keyword>
<dbReference type="FunFam" id="2.60.40.150:FF:000138">
    <property type="entry name" value="Fer-1-like family member 6"/>
    <property type="match status" value="1"/>
</dbReference>
<feature type="domain" description="C2" evidence="7">
    <location>
        <begin position="65"/>
        <end position="184"/>
    </location>
</feature>
<keyword evidence="3" id="KW-0677">Repeat</keyword>
<dbReference type="SUPFAM" id="SSF49562">
    <property type="entry name" value="C2 domain (Calcium/lipid-binding domain, CaLB)"/>
    <property type="match status" value="1"/>
</dbReference>
<evidence type="ECO:0000256" key="1">
    <source>
        <dbReference type="ARBA" id="ARBA00004167"/>
    </source>
</evidence>
<dbReference type="GO" id="GO:0016020">
    <property type="term" value="C:membrane"/>
    <property type="evidence" value="ECO:0007669"/>
    <property type="project" value="UniProtKB-SubCell"/>
</dbReference>
<evidence type="ECO:0000256" key="5">
    <source>
        <dbReference type="ARBA" id="ARBA00023136"/>
    </source>
</evidence>